<dbReference type="Gene3D" id="2.170.260.10">
    <property type="entry name" value="paz domain"/>
    <property type="match status" value="1"/>
</dbReference>
<feature type="compositionally biased region" description="Gly residues" evidence="1">
    <location>
        <begin position="22"/>
        <end position="32"/>
    </location>
</feature>
<dbReference type="SMART" id="SM00950">
    <property type="entry name" value="Piwi"/>
    <property type="match status" value="1"/>
</dbReference>
<dbReference type="Pfam" id="PF16488">
    <property type="entry name" value="ArgoL2"/>
    <property type="match status" value="1"/>
</dbReference>
<dbReference type="InterPro" id="IPR032473">
    <property type="entry name" value="Argonaute_Mid_dom"/>
</dbReference>
<dbReference type="EMBL" id="KY609161">
    <property type="protein sequence ID" value="AQX45498.1"/>
    <property type="molecule type" value="mRNA"/>
</dbReference>
<dbReference type="InterPro" id="IPR012337">
    <property type="entry name" value="RNaseH-like_sf"/>
</dbReference>
<dbReference type="AlphaFoldDB" id="A0A1S6YJI2"/>
<name>A0A1S6YJI2_ARTSF</name>
<dbReference type="CDD" id="cd02846">
    <property type="entry name" value="PAZ_argonaute_like"/>
    <property type="match status" value="1"/>
</dbReference>
<evidence type="ECO:0000259" key="3">
    <source>
        <dbReference type="PROSITE" id="PS50822"/>
    </source>
</evidence>
<feature type="compositionally biased region" description="Low complexity" evidence="1">
    <location>
        <begin position="33"/>
        <end position="147"/>
    </location>
</feature>
<reference evidence="4" key="1">
    <citation type="submission" date="2017-02" db="EMBL/GenBank/DDBJ databases">
        <title>Identification of the RNA interference machinery core gene in Artemia franciscana.</title>
        <authorList>
            <person name="Nguyen D.V."/>
            <person name="Christiaens O."/>
            <person name="De Vos S."/>
            <person name="Smagghe G."/>
            <person name="Bossier P."/>
        </authorList>
    </citation>
    <scope>NUCLEOTIDE SEQUENCE</scope>
</reference>
<proteinExistence type="evidence at transcript level"/>
<protein>
    <submittedName>
        <fullName evidence="4">Argonaute-2</fullName>
    </submittedName>
</protein>
<dbReference type="GO" id="GO:0003723">
    <property type="term" value="F:RNA binding"/>
    <property type="evidence" value="ECO:0007669"/>
    <property type="project" value="InterPro"/>
</dbReference>
<dbReference type="Pfam" id="PF16487">
    <property type="entry name" value="ArgoMid"/>
    <property type="match status" value="1"/>
</dbReference>
<dbReference type="CDD" id="cd04657">
    <property type="entry name" value="Piwi_ago-like"/>
    <property type="match status" value="1"/>
</dbReference>
<accession>A0A1S6YJI2</accession>
<evidence type="ECO:0000313" key="4">
    <source>
        <dbReference type="EMBL" id="AQX45498.1"/>
    </source>
</evidence>
<dbReference type="Pfam" id="PF02171">
    <property type="entry name" value="Piwi"/>
    <property type="match status" value="1"/>
</dbReference>
<evidence type="ECO:0000256" key="1">
    <source>
        <dbReference type="SAM" id="MobiDB-lite"/>
    </source>
</evidence>
<dbReference type="InterPro" id="IPR045246">
    <property type="entry name" value="Piwi_ago-like"/>
</dbReference>
<evidence type="ECO:0000259" key="2">
    <source>
        <dbReference type="PROSITE" id="PS50821"/>
    </source>
</evidence>
<feature type="compositionally biased region" description="Basic residues" evidence="1">
    <location>
        <begin position="1"/>
        <end position="11"/>
    </location>
</feature>
<sequence>MGGKGRGRGRGQHPQEQQDQRNGGGGGRGRGQWQGQQERPPGAQRQPGGQPQQSEWGAPQQQQPGAWGQGPRQGAQRQPGGQPQQSAWGAPQQQQPGARGQGPQQGAQRQPGGQPQQSAWGAPQQQQPGAWGQGPQQAQSAQSGWGPRPTQPQGAPSAWGPRPTHQPQQQAPSIPGLPPQASPARSMGRGRETVTSAAASPASASPQKSAQQRPQEAKKEPGSEKNVYGRGVFQKQKEQFSSLQPCKRPDGGGTWGKTIKLRVNHFQLELQGTKKAYHYDVEINEKGKPMPNKELRRVTMRHVFSHDNFAEHFPKDCCVFDGMKSMYSCRKLKFREQAFPVNITFEERAREFEVVVKIAAEIDLNTITAYMQRGSSVDIPQEGIHCLDVVLRYHQTYNMQYVPVTRSLFSMNQPMLAELGDGAVVWLGHFQSVRMGTHMFLNVDASQKAFYKSDEVVNVMYDVLRLNHEFEPPHLTPEQVRIFDRYMRGVKVRFLVGAIKRDYKVNGLLSPANDTNAKFDSDGQLVTVEEYFKKHYNAELKYPYLHCLWVGSAQKQSRVPIECCTIKPGQVMRGKLNEMQTSEMIKAAAKPPFERKKRIDGAIQKMQGCGPVARNFGISMSNQMAQVDGRILEAPRVEVGGQNGVQLVTPRNGKWDLRNKKFLSAAALEHWGVLDVSRTKDMDIRKFFETLKKMARSFGMNVNDQCFNDSCRENARDVENALRQYQKMNNKLNFVFVIIPKKGAEIYQDIKYIGDLNLSITTQCIVKNNVFKCQDATIGNLLLKINSKLGGTNTYISTNPSHKKSLPNILKERVMILGADVSHPAPEFRVDNPKPSIAAVVGSIDAFGLKYRGEIRAQDPGREIIDEMEEIVVKLLLRYRESNPHTEPSRLIFFRDGVSEGQFQDVLKWEFNAIRKACRRMRPDYSPPITFIVVQKRHNTRFFAEPGEPTVGRGQNVPPGTVVDSLITHRQEFDFFICSHEGIQGTSRPTHYYVLFDENEFNSNDLQMLTYHMCHMYVRCSRSVSNPAPSYYAHLLAFRGRHHHDSMMRRGIQNPRQQTEMLENSSRTRPMFYV</sequence>
<dbReference type="InterPro" id="IPR014811">
    <property type="entry name" value="ArgoL1"/>
</dbReference>
<dbReference type="SMART" id="SM01163">
    <property type="entry name" value="DUF1785"/>
    <property type="match status" value="1"/>
</dbReference>
<feature type="compositionally biased region" description="Low complexity" evidence="1">
    <location>
        <begin position="196"/>
        <end position="214"/>
    </location>
</feature>
<dbReference type="PANTHER" id="PTHR22891">
    <property type="entry name" value="EUKARYOTIC TRANSLATION INITIATION FACTOR 2C"/>
    <property type="match status" value="1"/>
</dbReference>
<dbReference type="PROSITE" id="PS50821">
    <property type="entry name" value="PAZ"/>
    <property type="match status" value="1"/>
</dbReference>
<dbReference type="SUPFAM" id="SSF101690">
    <property type="entry name" value="PAZ domain"/>
    <property type="match status" value="1"/>
</dbReference>
<organism evidence="4">
    <name type="scientific">Artemia franciscana</name>
    <name type="common">Brine shrimp</name>
    <name type="synonym">Artemia sanfranciscana</name>
    <dbReference type="NCBI Taxonomy" id="6661"/>
    <lineage>
        <taxon>Eukaryota</taxon>
        <taxon>Metazoa</taxon>
        <taxon>Ecdysozoa</taxon>
        <taxon>Arthropoda</taxon>
        <taxon>Crustacea</taxon>
        <taxon>Branchiopoda</taxon>
        <taxon>Anostraca</taxon>
        <taxon>Artemiidae</taxon>
        <taxon>Artemia</taxon>
    </lineage>
</organism>
<dbReference type="PROSITE" id="PS50822">
    <property type="entry name" value="PIWI"/>
    <property type="match status" value="1"/>
</dbReference>
<dbReference type="Gene3D" id="3.40.50.2300">
    <property type="match status" value="1"/>
</dbReference>
<gene>
    <name evidence="4" type="primary">Ago-2</name>
</gene>
<dbReference type="SMR" id="A0A1S6YJI2"/>
<dbReference type="GO" id="GO:0034587">
    <property type="term" value="P:piRNA processing"/>
    <property type="evidence" value="ECO:0007669"/>
    <property type="project" value="UniProtKB-ARBA"/>
</dbReference>
<dbReference type="InterPro" id="IPR003100">
    <property type="entry name" value="PAZ_dom"/>
</dbReference>
<dbReference type="InterPro" id="IPR036085">
    <property type="entry name" value="PAZ_dom_sf"/>
</dbReference>
<dbReference type="InterPro" id="IPR036397">
    <property type="entry name" value="RNaseH_sf"/>
</dbReference>
<feature type="domain" description="Piwi" evidence="3">
    <location>
        <begin position="734"/>
        <end position="1045"/>
    </location>
</feature>
<dbReference type="Pfam" id="PF16486">
    <property type="entry name" value="ArgoN"/>
    <property type="match status" value="1"/>
</dbReference>
<dbReference type="InterPro" id="IPR003165">
    <property type="entry name" value="Piwi"/>
</dbReference>
<dbReference type="InterPro" id="IPR032472">
    <property type="entry name" value="ArgoL2"/>
</dbReference>
<feature type="region of interest" description="Disordered" evidence="1">
    <location>
        <begin position="1"/>
        <end position="226"/>
    </location>
</feature>
<dbReference type="Pfam" id="PF02170">
    <property type="entry name" value="PAZ"/>
    <property type="match status" value="1"/>
</dbReference>
<feature type="domain" description="PAZ" evidence="2">
    <location>
        <begin position="459"/>
        <end position="568"/>
    </location>
</feature>
<dbReference type="Pfam" id="PF08699">
    <property type="entry name" value="ArgoL1"/>
    <property type="match status" value="1"/>
</dbReference>
<dbReference type="Gene3D" id="3.30.420.10">
    <property type="entry name" value="Ribonuclease H-like superfamily/Ribonuclease H"/>
    <property type="match status" value="1"/>
</dbReference>
<dbReference type="InterPro" id="IPR032474">
    <property type="entry name" value="Argonaute_N"/>
</dbReference>
<dbReference type="SUPFAM" id="SSF53098">
    <property type="entry name" value="Ribonuclease H-like"/>
    <property type="match status" value="1"/>
</dbReference>